<comment type="caution">
    <text evidence="3">The sequence shown here is derived from an EMBL/GenBank/DDBJ whole genome shotgun (WGS) entry which is preliminary data.</text>
</comment>
<dbReference type="SUPFAM" id="SSF56815">
    <property type="entry name" value="Sec1/munc18-like (SM) proteins"/>
    <property type="match status" value="1"/>
</dbReference>
<dbReference type="InterPro" id="IPR036045">
    <property type="entry name" value="Sec1-like_sf"/>
</dbReference>
<evidence type="ECO:0000313" key="4">
    <source>
        <dbReference type="Proteomes" id="UP001445335"/>
    </source>
</evidence>
<accession>A0AAW1QY15</accession>
<comment type="similarity">
    <text evidence="1">Belongs to the STXBP/unc-18/SEC1 family.</text>
</comment>
<dbReference type="PANTHER" id="PTHR11679">
    <property type="entry name" value="VESICLE PROTEIN SORTING-ASSOCIATED"/>
    <property type="match status" value="1"/>
</dbReference>
<feature type="region of interest" description="Disordered" evidence="2">
    <location>
        <begin position="536"/>
        <end position="571"/>
    </location>
</feature>
<dbReference type="InterPro" id="IPR043154">
    <property type="entry name" value="Sec-1-like_dom1"/>
</dbReference>
<evidence type="ECO:0008006" key="5">
    <source>
        <dbReference type="Google" id="ProtNLM"/>
    </source>
</evidence>
<dbReference type="Gene3D" id="3.40.50.1910">
    <property type="match status" value="1"/>
</dbReference>
<evidence type="ECO:0000256" key="2">
    <source>
        <dbReference type="SAM" id="MobiDB-lite"/>
    </source>
</evidence>
<dbReference type="PIRSF" id="PIRSF005715">
    <property type="entry name" value="VPS45_Sec1"/>
    <property type="match status" value="1"/>
</dbReference>
<proteinExistence type="inferred from homology"/>
<keyword evidence="4" id="KW-1185">Reference proteome</keyword>
<dbReference type="Gene3D" id="3.40.50.2060">
    <property type="match status" value="1"/>
</dbReference>
<dbReference type="Gene3D" id="1.25.40.60">
    <property type="match status" value="1"/>
</dbReference>
<feature type="compositionally biased region" description="Polar residues" evidence="2">
    <location>
        <begin position="555"/>
        <end position="571"/>
    </location>
</feature>
<sequence length="661" mass="71233">MDPDFKRAAKKRLLVDMLSSVKAAGGADWSVLIMDAVTTRVMSSACRISDVLDYGVSLVDNLVKRREALPHLAGVYFVTPTEHSARLILEDWKVRAPYRSAHIFFSSAVPPAVLDAIRACPLLIGALRSLKEVNHEFVAVDARTFLTSEQQSLQSLFGAGGEAGNTYRVEVATIATRLATVFAALNEAPAICFRAGKPPEDGGIGGGAEACALVAQRVALEVAERVSALQRSGRLPAEEACDLIVRAGRLPAEEECDLIEVDRGFDAVSPVIHEWTYEAMAYDLLGLEGSVFQYTAETASGKAEPKEHLLDERDELWVELRHKHFGFASQRVAQLLDEFRAKNRAASYKGGAEGGALDMRAMRGLVASLPQYREQLARLAVHVEIASRINKAIEERALVALGKLEQDLVFGDATSKEVIAFLAAHATTPAQEKLRLLMCYAATHPDKLDSAKLAQWQKLAKLGDADITTLTNLECLGVPVLKRSKPGRLAGLVRKRNRAVRKDRGADEDEEQWALSRFVPMVQELVEDLAAGTLSADDYPPVRAPDGRQAVSAPAPSSATKGASVRSVRSQWVTKRTAPAGGLESAGGSGAKAQGRRVVVFVVGGITRSEMRAAHKLSAKLGRPVLLGGTALDSPGTFLKRLGALTKADTASLEIDFNSTF</sequence>
<dbReference type="Proteomes" id="UP001445335">
    <property type="component" value="Unassembled WGS sequence"/>
</dbReference>
<organism evidence="3 4">
    <name type="scientific">Elliptochloris bilobata</name>
    <dbReference type="NCBI Taxonomy" id="381761"/>
    <lineage>
        <taxon>Eukaryota</taxon>
        <taxon>Viridiplantae</taxon>
        <taxon>Chlorophyta</taxon>
        <taxon>core chlorophytes</taxon>
        <taxon>Trebouxiophyceae</taxon>
        <taxon>Trebouxiophyceae incertae sedis</taxon>
        <taxon>Elliptochloris clade</taxon>
        <taxon>Elliptochloris</taxon>
    </lineage>
</organism>
<evidence type="ECO:0000256" key="1">
    <source>
        <dbReference type="ARBA" id="ARBA00009884"/>
    </source>
</evidence>
<dbReference type="InterPro" id="IPR027482">
    <property type="entry name" value="Sec1-like_dom2"/>
</dbReference>
<dbReference type="Pfam" id="PF00995">
    <property type="entry name" value="Sec1"/>
    <property type="match status" value="1"/>
</dbReference>
<evidence type="ECO:0000313" key="3">
    <source>
        <dbReference type="EMBL" id="KAK9826198.1"/>
    </source>
</evidence>
<dbReference type="EMBL" id="JALJOU010000067">
    <property type="protein sequence ID" value="KAK9826198.1"/>
    <property type="molecule type" value="Genomic_DNA"/>
</dbReference>
<reference evidence="3 4" key="1">
    <citation type="journal article" date="2024" name="Nat. Commun.">
        <title>Phylogenomics reveals the evolutionary origins of lichenization in chlorophyte algae.</title>
        <authorList>
            <person name="Puginier C."/>
            <person name="Libourel C."/>
            <person name="Otte J."/>
            <person name="Skaloud P."/>
            <person name="Haon M."/>
            <person name="Grisel S."/>
            <person name="Petersen M."/>
            <person name="Berrin J.G."/>
            <person name="Delaux P.M."/>
            <person name="Dal Grande F."/>
            <person name="Keller J."/>
        </authorList>
    </citation>
    <scope>NUCLEOTIDE SEQUENCE [LARGE SCALE GENOMIC DNA]</scope>
    <source>
        <strain evidence="3 4">SAG 245.80</strain>
    </source>
</reference>
<protein>
    <recommendedName>
        <fullName evidence="5">SM/Sec1-family protein</fullName>
    </recommendedName>
</protein>
<dbReference type="InterPro" id="IPR001619">
    <property type="entry name" value="Sec1-like"/>
</dbReference>
<dbReference type="GO" id="GO:0016192">
    <property type="term" value="P:vesicle-mediated transport"/>
    <property type="evidence" value="ECO:0007669"/>
    <property type="project" value="InterPro"/>
</dbReference>
<name>A0AAW1QY15_9CHLO</name>
<dbReference type="InterPro" id="IPR043127">
    <property type="entry name" value="Sec-1-like_dom3a"/>
</dbReference>
<dbReference type="AlphaFoldDB" id="A0AAW1QY15"/>
<gene>
    <name evidence="3" type="ORF">WJX81_006806</name>
</gene>
<dbReference type="Gene3D" id="3.90.830.10">
    <property type="entry name" value="Syntaxin Binding Protein 1, Chain A, domain 2"/>
    <property type="match status" value="1"/>
</dbReference>